<reference evidence="1" key="1">
    <citation type="submission" date="2018-06" db="EMBL/GenBank/DDBJ databases">
        <authorList>
            <person name="Zhirakovskaya E."/>
        </authorList>
    </citation>
    <scope>NUCLEOTIDE SEQUENCE</scope>
</reference>
<dbReference type="GO" id="GO:0016020">
    <property type="term" value="C:membrane"/>
    <property type="evidence" value="ECO:0007669"/>
    <property type="project" value="GOC"/>
</dbReference>
<dbReference type="AlphaFoldDB" id="A0A3B0RIT5"/>
<dbReference type="EMBL" id="UOEH01000113">
    <property type="protein sequence ID" value="VAV93364.1"/>
    <property type="molecule type" value="Genomic_DNA"/>
</dbReference>
<name>A0A3B0RIT5_9ZZZZ</name>
<dbReference type="InterPro" id="IPR003835">
    <property type="entry name" value="Glyco_trans_19"/>
</dbReference>
<feature type="non-terminal residue" evidence="1">
    <location>
        <position position="57"/>
    </location>
</feature>
<organism evidence="1">
    <name type="scientific">hydrothermal vent metagenome</name>
    <dbReference type="NCBI Taxonomy" id="652676"/>
    <lineage>
        <taxon>unclassified sequences</taxon>
        <taxon>metagenomes</taxon>
        <taxon>ecological metagenomes</taxon>
    </lineage>
</organism>
<gene>
    <name evidence="1" type="ORF">MNBD_ALPHA05-812</name>
</gene>
<dbReference type="Pfam" id="PF02684">
    <property type="entry name" value="LpxB"/>
    <property type="match status" value="1"/>
</dbReference>
<proteinExistence type="predicted"/>
<dbReference type="GO" id="GO:0008915">
    <property type="term" value="F:lipid-A-disaccharide synthase activity"/>
    <property type="evidence" value="ECO:0007669"/>
    <property type="project" value="InterPro"/>
</dbReference>
<sequence length="57" mass="5689">MSASANRSGSPLKLMLCAVEPSGDALGAALINALRKKAPDVKIYGCGGALMKAAGLE</sequence>
<evidence type="ECO:0000313" key="1">
    <source>
        <dbReference type="EMBL" id="VAV93364.1"/>
    </source>
</evidence>
<protein>
    <submittedName>
        <fullName evidence="1">Uncharacterized protein</fullName>
    </submittedName>
</protein>
<accession>A0A3B0RIT5</accession>
<dbReference type="GO" id="GO:0009245">
    <property type="term" value="P:lipid A biosynthetic process"/>
    <property type="evidence" value="ECO:0007669"/>
    <property type="project" value="InterPro"/>
</dbReference>